<dbReference type="EMBL" id="KL142430">
    <property type="protein sequence ID" value="KDR65897.1"/>
    <property type="molecule type" value="Genomic_DNA"/>
</dbReference>
<dbReference type="Proteomes" id="UP000027222">
    <property type="component" value="Unassembled WGS sequence"/>
</dbReference>
<name>A0A067S7M2_GALM3</name>
<dbReference type="OrthoDB" id="3270804at2759"/>
<gene>
    <name evidence="1" type="ORF">GALMADRAFT_148282</name>
</gene>
<evidence type="ECO:0000313" key="2">
    <source>
        <dbReference type="Proteomes" id="UP000027222"/>
    </source>
</evidence>
<evidence type="ECO:0000313" key="1">
    <source>
        <dbReference type="EMBL" id="KDR65897.1"/>
    </source>
</evidence>
<dbReference type="HOGENOM" id="CLU_1562986_0_0_1"/>
<reference evidence="2" key="1">
    <citation type="journal article" date="2014" name="Proc. Natl. Acad. Sci. U.S.A.">
        <title>Extensive sampling of basidiomycete genomes demonstrates inadequacy of the white-rot/brown-rot paradigm for wood decay fungi.</title>
        <authorList>
            <person name="Riley R."/>
            <person name="Salamov A.A."/>
            <person name="Brown D.W."/>
            <person name="Nagy L.G."/>
            <person name="Floudas D."/>
            <person name="Held B.W."/>
            <person name="Levasseur A."/>
            <person name="Lombard V."/>
            <person name="Morin E."/>
            <person name="Otillar R."/>
            <person name="Lindquist E.A."/>
            <person name="Sun H."/>
            <person name="LaButti K.M."/>
            <person name="Schmutz J."/>
            <person name="Jabbour D."/>
            <person name="Luo H."/>
            <person name="Baker S.E."/>
            <person name="Pisabarro A.G."/>
            <person name="Walton J.D."/>
            <person name="Blanchette R.A."/>
            <person name="Henrissat B."/>
            <person name="Martin F."/>
            <person name="Cullen D."/>
            <person name="Hibbett D.S."/>
            <person name="Grigoriev I.V."/>
        </authorList>
    </citation>
    <scope>NUCLEOTIDE SEQUENCE [LARGE SCALE GENOMIC DNA]</scope>
    <source>
        <strain evidence="2">CBS 339.88</strain>
    </source>
</reference>
<proteinExistence type="predicted"/>
<keyword evidence="2" id="KW-1185">Reference proteome</keyword>
<sequence>MDSLATPKNAANSKEAPELLVSVSSFEDGYIALDDGYIVLDAISPSQTAASISDSPSTLETSAGVATSESTSAAGAAATLVTDGAYHEYVPASERWYSILVGHEPGVYRGPVQALEPVCGPHARIIRHHSEEEAVRIFEEALFAGSVRRYIVPAPIDEVLSPADFTGGYVM</sequence>
<organism evidence="1 2">
    <name type="scientific">Galerina marginata (strain CBS 339.88)</name>
    <dbReference type="NCBI Taxonomy" id="685588"/>
    <lineage>
        <taxon>Eukaryota</taxon>
        <taxon>Fungi</taxon>
        <taxon>Dikarya</taxon>
        <taxon>Basidiomycota</taxon>
        <taxon>Agaricomycotina</taxon>
        <taxon>Agaricomycetes</taxon>
        <taxon>Agaricomycetidae</taxon>
        <taxon>Agaricales</taxon>
        <taxon>Agaricineae</taxon>
        <taxon>Strophariaceae</taxon>
        <taxon>Galerina</taxon>
    </lineage>
</organism>
<protein>
    <submittedName>
        <fullName evidence="1">Uncharacterized protein</fullName>
    </submittedName>
</protein>
<accession>A0A067S7M2</accession>
<dbReference type="AlphaFoldDB" id="A0A067S7M2"/>